<dbReference type="PATRIC" id="fig|477641.3.peg.372"/>
<dbReference type="HOGENOM" id="CLU_591634_0_0_11"/>
<keyword evidence="1" id="KW-0573">Peptidoglycan synthesis</keyword>
<dbReference type="GO" id="GO:0016740">
    <property type="term" value="F:transferase activity"/>
    <property type="evidence" value="ECO:0007669"/>
    <property type="project" value="InterPro"/>
</dbReference>
<feature type="active site" description="Nucleophile" evidence="1">
    <location>
        <position position="434"/>
    </location>
</feature>
<dbReference type="STRING" id="477641.MODMU_0396"/>
<proteinExistence type="predicted"/>
<dbReference type="PANTHER" id="PTHR38589">
    <property type="entry name" value="BLR0621 PROTEIN"/>
    <property type="match status" value="1"/>
</dbReference>
<accession>I4ER41</accession>
<dbReference type="AlphaFoldDB" id="I4ER41"/>
<evidence type="ECO:0000256" key="1">
    <source>
        <dbReference type="PROSITE-ProRule" id="PRU01373"/>
    </source>
</evidence>
<dbReference type="GO" id="GO:0008360">
    <property type="term" value="P:regulation of cell shape"/>
    <property type="evidence" value="ECO:0007669"/>
    <property type="project" value="UniProtKB-UniRule"/>
</dbReference>
<dbReference type="eggNOG" id="COG3786">
    <property type="taxonomic scope" value="Bacteria"/>
</dbReference>
<keyword evidence="4" id="KW-1185">Reference proteome</keyword>
<dbReference type="GO" id="GO:0009252">
    <property type="term" value="P:peptidoglycan biosynthetic process"/>
    <property type="evidence" value="ECO:0007669"/>
    <property type="project" value="UniProtKB-KW"/>
</dbReference>
<organism evidence="3 4">
    <name type="scientific">Modestobacter italicus (strain DSM 44449 / CECT 9708 / BC 501)</name>
    <dbReference type="NCBI Taxonomy" id="2732864"/>
    <lineage>
        <taxon>Bacteria</taxon>
        <taxon>Bacillati</taxon>
        <taxon>Actinomycetota</taxon>
        <taxon>Actinomycetes</taxon>
        <taxon>Geodermatophilales</taxon>
        <taxon>Geodermatophilaceae</taxon>
        <taxon>Modestobacter</taxon>
    </lineage>
</organism>
<dbReference type="Pfam" id="PF08310">
    <property type="entry name" value="LGFP"/>
    <property type="match status" value="4"/>
</dbReference>
<gene>
    <name evidence="3" type="ordered locus">MODMU_0396</name>
</gene>
<keyword evidence="1" id="KW-0133">Cell shape</keyword>
<protein>
    <recommendedName>
        <fullName evidence="2">L,D-TPase catalytic domain-containing protein</fullName>
    </recommendedName>
</protein>
<dbReference type="Proteomes" id="UP000006461">
    <property type="component" value="Chromosome"/>
</dbReference>
<keyword evidence="1" id="KW-0961">Cell wall biogenesis/degradation</keyword>
<dbReference type="KEGG" id="mmar:MODMU_0396"/>
<feature type="domain" description="L,D-TPase catalytic" evidence="2">
    <location>
        <begin position="284"/>
        <end position="459"/>
    </location>
</feature>
<dbReference type="InterPro" id="IPR005490">
    <property type="entry name" value="LD_TPept_cat_dom"/>
</dbReference>
<dbReference type="PROSITE" id="PS52029">
    <property type="entry name" value="LD_TPASE"/>
    <property type="match status" value="1"/>
</dbReference>
<dbReference type="GO" id="GO:0071555">
    <property type="term" value="P:cell wall organization"/>
    <property type="evidence" value="ECO:0007669"/>
    <property type="project" value="UniProtKB-UniRule"/>
</dbReference>
<reference evidence="3 4" key="1">
    <citation type="journal article" date="2012" name="J. Bacteriol.">
        <title>Genome Sequence of Radiation-Resistant Modestobacter marinus Strain BC501, a Representative Actinobacterium That Thrives on Calcareous Stone Surfaces.</title>
        <authorList>
            <person name="Normand P."/>
            <person name="Gury J."/>
            <person name="Pujic P."/>
            <person name="Chouaia B."/>
            <person name="Crotti E."/>
            <person name="Brusetti L."/>
            <person name="Daffonchio D."/>
            <person name="Vacherie B."/>
            <person name="Barbe V."/>
            <person name="Medigue C."/>
            <person name="Calteau A."/>
            <person name="Ghodhbane-Gtari F."/>
            <person name="Essoussi I."/>
            <person name="Nouioui I."/>
            <person name="Abbassi-Ghozzi I."/>
            <person name="Gtari M."/>
        </authorList>
    </citation>
    <scope>NUCLEOTIDE SEQUENCE [LARGE SCALE GENOMIC DNA]</scope>
    <source>
        <strain evidence="4">BC 501</strain>
    </source>
</reference>
<evidence type="ECO:0000259" key="2">
    <source>
        <dbReference type="PROSITE" id="PS52029"/>
    </source>
</evidence>
<evidence type="ECO:0000313" key="3">
    <source>
        <dbReference type="EMBL" id="CCH85854.1"/>
    </source>
</evidence>
<comment type="pathway">
    <text evidence="1">Cell wall biogenesis; peptidoglycan biosynthesis.</text>
</comment>
<dbReference type="eggNOG" id="COG5479">
    <property type="taxonomic scope" value="Bacteria"/>
</dbReference>
<evidence type="ECO:0000313" key="4">
    <source>
        <dbReference type="Proteomes" id="UP000006461"/>
    </source>
</evidence>
<dbReference type="InterPro" id="IPR013207">
    <property type="entry name" value="LGFP"/>
</dbReference>
<dbReference type="PANTHER" id="PTHR38589:SF1">
    <property type="entry name" value="BLR0621 PROTEIN"/>
    <property type="match status" value="1"/>
</dbReference>
<feature type="active site" description="Proton donor/acceptor" evidence="1">
    <location>
        <position position="424"/>
    </location>
</feature>
<name>I4ER41_MODI5</name>
<dbReference type="EMBL" id="FO203431">
    <property type="protein sequence ID" value="CCH85854.1"/>
    <property type="molecule type" value="Genomic_DNA"/>
</dbReference>
<sequence>MSATPPARRARARLARLTALLAVLLVTVVGLGTPSASATAYPSPAGGTRQVGGSIGVHYAALGGPSGVLGGPLTDELATPSGYGRYNVFAGGSIYWTPATGAWAVGGAIRDRWSSLGWEAGPLGYPTSDERGTPNGRGRYGLFQGGAVYWSAGTGAHQVGGSIWDRYGALGWEAGPLGLPTTDELGTPNGLGRYNHFQGGSVYWSPATGAHGLYGAIRDRWAMAGWENSALGFPVSDEYAVPGGRAQDFQHGSISWTPGGGAVVVGATLPLGATPPGNQVITVVAPSATSTTATVTAWQRGPAGWSAVLGPVPARVGSGGVGQASESSTRTPAGTFSLTTAFGRAGNPGTALPYRQVDRSDWWVSDAGSPLYNTPARCAAGSCPFDERAGENLYAAGAVYDNAVVIDYNRAPVVRGAGSAFFLHIGNGSATAGCVSVDRAVLQQLMRWLDPRATPVISIGVG</sequence>
<dbReference type="Pfam" id="PF03734">
    <property type="entry name" value="YkuD"/>
    <property type="match status" value="1"/>
</dbReference>